<dbReference type="Proteomes" id="UP000676336">
    <property type="component" value="Unassembled WGS sequence"/>
</dbReference>
<comment type="caution">
    <text evidence="2">The sequence shown here is derived from an EMBL/GenBank/DDBJ whole genome shotgun (WGS) entry which is preliminary data.</text>
</comment>
<evidence type="ECO:0000313" key="1">
    <source>
        <dbReference type="EMBL" id="CAF4868618.1"/>
    </source>
</evidence>
<protein>
    <submittedName>
        <fullName evidence="2">Uncharacterized protein</fullName>
    </submittedName>
</protein>
<reference evidence="2" key="1">
    <citation type="submission" date="2021-02" db="EMBL/GenBank/DDBJ databases">
        <authorList>
            <person name="Nowell W R."/>
        </authorList>
    </citation>
    <scope>NUCLEOTIDE SEQUENCE</scope>
</reference>
<accession>A0A8S3JK09</accession>
<feature type="non-terminal residue" evidence="2">
    <location>
        <position position="1"/>
    </location>
</feature>
<proteinExistence type="predicted"/>
<gene>
    <name evidence="1" type="ORF">SMN809_LOCUS50224</name>
    <name evidence="2" type="ORF">SMN809_LOCUS81664</name>
</gene>
<dbReference type="EMBL" id="CAJOBI010165668">
    <property type="protein sequence ID" value="CAF4868618.1"/>
    <property type="molecule type" value="Genomic_DNA"/>
</dbReference>
<organism evidence="2 3">
    <name type="scientific">Rotaria magnacalcarata</name>
    <dbReference type="NCBI Taxonomy" id="392030"/>
    <lineage>
        <taxon>Eukaryota</taxon>
        <taxon>Metazoa</taxon>
        <taxon>Spiralia</taxon>
        <taxon>Gnathifera</taxon>
        <taxon>Rotifera</taxon>
        <taxon>Eurotatoria</taxon>
        <taxon>Bdelloidea</taxon>
        <taxon>Philodinida</taxon>
        <taxon>Philodinidae</taxon>
        <taxon>Rotaria</taxon>
    </lineage>
</organism>
<dbReference type="EMBL" id="CAJOBI010349067">
    <property type="protein sequence ID" value="CAF5219961.1"/>
    <property type="molecule type" value="Genomic_DNA"/>
</dbReference>
<evidence type="ECO:0000313" key="3">
    <source>
        <dbReference type="Proteomes" id="UP000676336"/>
    </source>
</evidence>
<name>A0A8S3JK09_9BILA</name>
<dbReference type="AlphaFoldDB" id="A0A8S3JK09"/>
<evidence type="ECO:0000313" key="2">
    <source>
        <dbReference type="EMBL" id="CAF5219961.1"/>
    </source>
</evidence>
<sequence>MTSLIIAIVRGIASRDTIQQAYNADK</sequence>